<keyword evidence="4" id="KW-0812">Transmembrane</keyword>
<keyword evidence="8" id="KW-0998">Cell outer membrane</keyword>
<evidence type="ECO:0000313" key="9">
    <source>
        <dbReference type="EMBL" id="MCQ4813535.1"/>
    </source>
</evidence>
<evidence type="ECO:0000256" key="7">
    <source>
        <dbReference type="ARBA" id="ARBA00023136"/>
    </source>
</evidence>
<dbReference type="PANTHER" id="PTHR30093">
    <property type="entry name" value="GENERAL SECRETION PATHWAY PROTEIN G"/>
    <property type="match status" value="1"/>
</dbReference>
<evidence type="ECO:0000256" key="1">
    <source>
        <dbReference type="ARBA" id="ARBA00004203"/>
    </source>
</evidence>
<evidence type="ECO:0000256" key="6">
    <source>
        <dbReference type="ARBA" id="ARBA00022989"/>
    </source>
</evidence>
<dbReference type="GO" id="GO:0015627">
    <property type="term" value="C:type II protein secretion system complex"/>
    <property type="evidence" value="ECO:0007669"/>
    <property type="project" value="InterPro"/>
</dbReference>
<dbReference type="InterPro" id="IPR045584">
    <property type="entry name" value="Pilin-like"/>
</dbReference>
<dbReference type="Gene3D" id="3.30.700.10">
    <property type="entry name" value="Glycoprotein, Type 4 Pilin"/>
    <property type="match status" value="1"/>
</dbReference>
<evidence type="ECO:0000256" key="2">
    <source>
        <dbReference type="ARBA" id="ARBA00004418"/>
    </source>
</evidence>
<dbReference type="GO" id="GO:0042597">
    <property type="term" value="C:periplasmic space"/>
    <property type="evidence" value="ECO:0007669"/>
    <property type="project" value="UniProtKB-SubCell"/>
</dbReference>
<dbReference type="RefSeq" id="WP_256181556.1">
    <property type="nucleotide sequence ID" value="NZ_DBFBHA010000045.1"/>
</dbReference>
<dbReference type="NCBIfam" id="TIGR02532">
    <property type="entry name" value="IV_pilin_GFxxxE"/>
    <property type="match status" value="1"/>
</dbReference>
<dbReference type="PRINTS" id="PR00813">
    <property type="entry name" value="BCTERIALGSPG"/>
</dbReference>
<keyword evidence="5" id="KW-0574">Periplasm</keyword>
<name>A0AAW5K322_9BACT</name>
<dbReference type="GO" id="GO:0015628">
    <property type="term" value="P:protein secretion by the type II secretion system"/>
    <property type="evidence" value="ECO:0007669"/>
    <property type="project" value="InterPro"/>
</dbReference>
<dbReference type="InterPro" id="IPR000983">
    <property type="entry name" value="Bac_GSPG_pilin"/>
</dbReference>
<evidence type="ECO:0000313" key="10">
    <source>
        <dbReference type="Proteomes" id="UP001205919"/>
    </source>
</evidence>
<dbReference type="PROSITE" id="PS00409">
    <property type="entry name" value="PROKAR_NTER_METHYL"/>
    <property type="match status" value="1"/>
</dbReference>
<gene>
    <name evidence="9" type="ORF">NE630_03735</name>
</gene>
<dbReference type="AlphaFoldDB" id="A0AAW5K322"/>
<sequence length="153" mass="16248">MKKMIKKYRKAKGFTLVELLIVIIIIGILAGMMMLSTGAATDKAKATMVLSNMRNIKAATVLMYTDNDCKWPADTMNNIGDTVATTAPNSVDKYLESKPTGATYSVKFPTGDTTGIKATITAASLDAKVAEKLSGLESTGITVTGTTATMDIR</sequence>
<keyword evidence="10" id="KW-1185">Reference proteome</keyword>
<accession>A0AAW5K322</accession>
<keyword evidence="3" id="KW-0488">Methylation</keyword>
<dbReference type="EMBL" id="JANFYT010000006">
    <property type="protein sequence ID" value="MCQ4813535.1"/>
    <property type="molecule type" value="Genomic_DNA"/>
</dbReference>
<comment type="caution">
    <text evidence="9">The sequence shown here is derived from an EMBL/GenBank/DDBJ whole genome shotgun (WGS) entry which is preliminary data.</text>
</comment>
<dbReference type="Proteomes" id="UP001205919">
    <property type="component" value="Unassembled WGS sequence"/>
</dbReference>
<keyword evidence="7" id="KW-0472">Membrane</keyword>
<dbReference type="SUPFAM" id="SSF54523">
    <property type="entry name" value="Pili subunits"/>
    <property type="match status" value="1"/>
</dbReference>
<protein>
    <submittedName>
        <fullName evidence="9">Prepilin-type N-terminal cleavage/methylation domain-containing protein</fullName>
    </submittedName>
</protein>
<evidence type="ECO:0000256" key="5">
    <source>
        <dbReference type="ARBA" id="ARBA00022764"/>
    </source>
</evidence>
<dbReference type="InterPro" id="IPR012902">
    <property type="entry name" value="N_methyl_site"/>
</dbReference>
<dbReference type="Pfam" id="PF07963">
    <property type="entry name" value="N_methyl"/>
    <property type="match status" value="1"/>
</dbReference>
<organism evidence="9 10">
    <name type="scientific">Cloacibacillus evryensis</name>
    <dbReference type="NCBI Taxonomy" id="508460"/>
    <lineage>
        <taxon>Bacteria</taxon>
        <taxon>Thermotogati</taxon>
        <taxon>Synergistota</taxon>
        <taxon>Synergistia</taxon>
        <taxon>Synergistales</taxon>
        <taxon>Synergistaceae</taxon>
        <taxon>Cloacibacillus</taxon>
    </lineage>
</organism>
<evidence type="ECO:0000256" key="3">
    <source>
        <dbReference type="ARBA" id="ARBA00022481"/>
    </source>
</evidence>
<reference evidence="9 10" key="1">
    <citation type="submission" date="2022-06" db="EMBL/GenBank/DDBJ databases">
        <title>Isolation of gut microbiota from human fecal samples.</title>
        <authorList>
            <person name="Pamer E.G."/>
            <person name="Barat B."/>
            <person name="Waligurski E."/>
            <person name="Medina S."/>
            <person name="Paddock L."/>
            <person name="Mostad J."/>
        </authorList>
    </citation>
    <scope>NUCLEOTIDE SEQUENCE [LARGE SCALE GENOMIC DNA]</scope>
    <source>
        <strain evidence="9 10">DFI.9.90</strain>
    </source>
</reference>
<dbReference type="PANTHER" id="PTHR30093:SF44">
    <property type="entry name" value="TYPE II SECRETION SYSTEM CORE PROTEIN G"/>
    <property type="match status" value="1"/>
</dbReference>
<keyword evidence="6" id="KW-1133">Transmembrane helix</keyword>
<evidence type="ECO:0000256" key="4">
    <source>
        <dbReference type="ARBA" id="ARBA00022692"/>
    </source>
</evidence>
<comment type="subcellular location">
    <subcellularLocation>
        <location evidence="1">Cell outer membrane</location>
        <topology evidence="1">Single-pass membrane protein</topology>
    </subcellularLocation>
    <subcellularLocation>
        <location evidence="2">Periplasm</location>
    </subcellularLocation>
</comment>
<proteinExistence type="predicted"/>
<dbReference type="Pfam" id="PF22434">
    <property type="entry name" value="PilW_C"/>
    <property type="match status" value="1"/>
</dbReference>
<dbReference type="GO" id="GO:0009279">
    <property type="term" value="C:cell outer membrane"/>
    <property type="evidence" value="ECO:0007669"/>
    <property type="project" value="UniProtKB-SubCell"/>
</dbReference>
<evidence type="ECO:0000256" key="8">
    <source>
        <dbReference type="ARBA" id="ARBA00023237"/>
    </source>
</evidence>